<dbReference type="Gene3D" id="3.90.1200.10">
    <property type="match status" value="1"/>
</dbReference>
<keyword evidence="3" id="KW-1185">Reference proteome</keyword>
<dbReference type="PANTHER" id="PTHR12149">
    <property type="entry name" value="FRUCTOSAMINE 3 KINASE-RELATED PROTEIN"/>
    <property type="match status" value="1"/>
</dbReference>
<dbReference type="InterPro" id="IPR011009">
    <property type="entry name" value="Kinase-like_dom_sf"/>
</dbReference>
<evidence type="ECO:0000313" key="2">
    <source>
        <dbReference type="EMBL" id="SFQ83182.1"/>
    </source>
</evidence>
<dbReference type="PANTHER" id="PTHR12149:SF8">
    <property type="entry name" value="PROTEIN-RIBULOSAMINE 3-KINASE"/>
    <property type="match status" value="1"/>
</dbReference>
<name>A0A1I6BQH3_9BACI</name>
<dbReference type="Pfam" id="PF03881">
    <property type="entry name" value="Fructosamin_kin"/>
    <property type="match status" value="1"/>
</dbReference>
<dbReference type="PIRSF" id="PIRSF006221">
    <property type="entry name" value="Ketosamine-3-kinase"/>
    <property type="match status" value="1"/>
</dbReference>
<organism evidence="2 3">
    <name type="scientific">Priestia endophytica DSM 13796</name>
    <dbReference type="NCBI Taxonomy" id="1121089"/>
    <lineage>
        <taxon>Bacteria</taxon>
        <taxon>Bacillati</taxon>
        <taxon>Bacillota</taxon>
        <taxon>Bacilli</taxon>
        <taxon>Bacillales</taxon>
        <taxon>Bacillaceae</taxon>
        <taxon>Priestia</taxon>
    </lineage>
</organism>
<comment type="similarity">
    <text evidence="1">Belongs to the fructosamine kinase family.</text>
</comment>
<dbReference type="EMBL" id="FOXX01000012">
    <property type="protein sequence ID" value="SFQ83182.1"/>
    <property type="molecule type" value="Genomic_DNA"/>
</dbReference>
<dbReference type="Proteomes" id="UP000182762">
    <property type="component" value="Unassembled WGS sequence"/>
</dbReference>
<dbReference type="RefSeq" id="WP_061804857.1">
    <property type="nucleotide sequence ID" value="NZ_FOXX01000012.1"/>
</dbReference>
<keyword evidence="1" id="KW-0808">Transferase</keyword>
<gene>
    <name evidence="2" type="ORF">SAMN02745910_04013</name>
</gene>
<proteinExistence type="inferred from homology"/>
<dbReference type="SUPFAM" id="SSF56112">
    <property type="entry name" value="Protein kinase-like (PK-like)"/>
    <property type="match status" value="1"/>
</dbReference>
<dbReference type="GeneID" id="93712583"/>
<keyword evidence="1" id="KW-0418">Kinase</keyword>
<comment type="caution">
    <text evidence="2">The sequence shown here is derived from an EMBL/GenBank/DDBJ whole genome shotgun (WGS) entry which is preliminary data.</text>
</comment>
<dbReference type="InterPro" id="IPR016477">
    <property type="entry name" value="Fructo-/Ketosamine-3-kinase"/>
</dbReference>
<accession>A0A1I6BQH3</accession>
<evidence type="ECO:0000313" key="3">
    <source>
        <dbReference type="Proteomes" id="UP000182762"/>
    </source>
</evidence>
<protein>
    <submittedName>
        <fullName evidence="2">Fructosamine-3-kinase</fullName>
    </submittedName>
</protein>
<sequence>MEKLIKQAIYNRGDTSTVQLIRPVSGGDINQASYVKTEKEEYFIKYNNSTPPGFFQQEAQGLKKIKETGVIQVPNVYDFHESTESGEGWLILEWIQGEKNEKTEELLGRQLALMHSVSKDKFGFHHPSYIGMIEQPNQYYDKWAEYYTKNRLLPQVELAKKKGYLYQEREAGLYELLERMEKWLPHSCEASLLHGDLWGGNWIVGKTGDPYLIDPSVFYGHSEFELSFTELFGGFSSEFYQAYQEVRPLSPEYEERKPLYQLFYLLVHLNLFGEAYGRSVDRVWRYYVG</sequence>
<evidence type="ECO:0000256" key="1">
    <source>
        <dbReference type="PIRNR" id="PIRNR006221"/>
    </source>
</evidence>
<reference evidence="2 3" key="1">
    <citation type="submission" date="2016-10" db="EMBL/GenBank/DDBJ databases">
        <authorList>
            <person name="Varghese N."/>
            <person name="Submissions S."/>
        </authorList>
    </citation>
    <scope>NUCLEOTIDE SEQUENCE [LARGE SCALE GENOMIC DNA]</scope>
    <source>
        <strain evidence="2 3">DSM 13796</strain>
    </source>
</reference>
<dbReference type="Gene3D" id="3.30.200.20">
    <property type="entry name" value="Phosphorylase Kinase, domain 1"/>
    <property type="match status" value="1"/>
</dbReference>